<sequence>MKSFLEKAILFIFQKLRTCPKTSKNFTRSFFEIFNKMQ</sequence>
<gene>
    <name evidence="1" type="ORF">LEP1GSC186_2997</name>
</gene>
<reference evidence="1 2" key="1">
    <citation type="submission" date="2013-01" db="EMBL/GenBank/DDBJ databases">
        <authorList>
            <person name="Harkins D.M."/>
            <person name="Durkin A.S."/>
            <person name="Brinkac L.M."/>
            <person name="Haft D.H."/>
            <person name="Selengut J.D."/>
            <person name="Sanka R."/>
            <person name="DePew J."/>
            <person name="Purushe J."/>
            <person name="Matthias M.A."/>
            <person name="Vinetz J.M."/>
            <person name="Sutton G.G."/>
            <person name="Nierman W.C."/>
            <person name="Fouts D.E."/>
        </authorList>
    </citation>
    <scope>NUCLEOTIDE SEQUENCE [LARGE SCALE GENOMIC DNA]</scope>
    <source>
        <strain evidence="1 2">ZUN142</strain>
    </source>
</reference>
<dbReference type="Proteomes" id="UP000012153">
    <property type="component" value="Unassembled WGS sequence"/>
</dbReference>
<evidence type="ECO:0000313" key="1">
    <source>
        <dbReference type="EMBL" id="EMO41154.1"/>
    </source>
</evidence>
<dbReference type="AlphaFoldDB" id="M6UJB7"/>
<organism evidence="1 2">
    <name type="scientific">Leptospira noguchii serovar Autumnalis str. ZUN142</name>
    <dbReference type="NCBI Taxonomy" id="1085540"/>
    <lineage>
        <taxon>Bacteria</taxon>
        <taxon>Pseudomonadati</taxon>
        <taxon>Spirochaetota</taxon>
        <taxon>Spirochaetia</taxon>
        <taxon>Leptospirales</taxon>
        <taxon>Leptospiraceae</taxon>
        <taxon>Leptospira</taxon>
    </lineage>
</organism>
<name>M6UJB7_9LEPT</name>
<evidence type="ECO:0000313" key="2">
    <source>
        <dbReference type="Proteomes" id="UP000012153"/>
    </source>
</evidence>
<protein>
    <submittedName>
        <fullName evidence="1">Uncharacterized protein</fullName>
    </submittedName>
</protein>
<accession>M6UJB7</accession>
<dbReference type="EMBL" id="AHOP02000023">
    <property type="protein sequence ID" value="EMO41154.1"/>
    <property type="molecule type" value="Genomic_DNA"/>
</dbReference>
<comment type="caution">
    <text evidence="1">The sequence shown here is derived from an EMBL/GenBank/DDBJ whole genome shotgun (WGS) entry which is preliminary data.</text>
</comment>
<proteinExistence type="predicted"/>